<reference evidence="1" key="1">
    <citation type="submission" date="2022-11" db="EMBL/GenBank/DDBJ databases">
        <title>Parathalassolutuus dongxingensis gen. nov., sp. nov., a novel member of family Oceanospirillaceae isolated from a coastal shrimp pond in Guangxi, China.</title>
        <authorList>
            <person name="Chen H."/>
        </authorList>
    </citation>
    <scope>NUCLEOTIDE SEQUENCE</scope>
    <source>
        <strain evidence="1">G-43</strain>
    </source>
</reference>
<name>A0A9X3EGN5_9GAMM</name>
<proteinExistence type="predicted"/>
<dbReference type="InterPro" id="IPR015003">
    <property type="entry name" value="DUF1853"/>
</dbReference>
<organism evidence="1 2">
    <name type="scientific">Parathalassolituus penaei</name>
    <dbReference type="NCBI Taxonomy" id="2997323"/>
    <lineage>
        <taxon>Bacteria</taxon>
        <taxon>Pseudomonadati</taxon>
        <taxon>Pseudomonadota</taxon>
        <taxon>Gammaproteobacteria</taxon>
        <taxon>Oceanospirillales</taxon>
        <taxon>Oceanospirillaceae</taxon>
        <taxon>Parathalassolituus</taxon>
    </lineage>
</organism>
<keyword evidence="2" id="KW-1185">Reference proteome</keyword>
<protein>
    <submittedName>
        <fullName evidence="1">DUF1853 family protein</fullName>
    </submittedName>
</protein>
<dbReference type="Proteomes" id="UP001150830">
    <property type="component" value="Unassembled WGS sequence"/>
</dbReference>
<evidence type="ECO:0000313" key="1">
    <source>
        <dbReference type="EMBL" id="MCY0966394.1"/>
    </source>
</evidence>
<dbReference type="EMBL" id="JAPNOA010000054">
    <property type="protein sequence ID" value="MCY0966394.1"/>
    <property type="molecule type" value="Genomic_DNA"/>
</dbReference>
<gene>
    <name evidence="1" type="ORF">OUO13_14455</name>
</gene>
<sequence length="298" mass="34783">MLTTTMQSCHTLLQRATHQQERDRLWSLYGPSLIRDCDRSLQTDWLNDLLQLDVGTSFPVRQDNIDQTSGKNRRLGHYFESLWQQSLHRAGWRFEAGLRIGDRQHTLGELDLLFEQPDGNHWHIELALKFFLAGPNGWVGPDSRDPLNNKLARLFDHQLLLPHRPDVSTWLAERGWNHLQSQAIVRGCLFYPAHPQAVPPLPDGINPDHWRGYWTHWPNGREHLSEGLWYVLDKAFWCSPAHVAFGISNQTLYQYLDLHFRHVGIPVCVVRVEELAGAGFIEQERWMLVNEDWPTRIR</sequence>
<dbReference type="RefSeq" id="WP_283174604.1">
    <property type="nucleotide sequence ID" value="NZ_JAPNOA010000054.1"/>
</dbReference>
<comment type="caution">
    <text evidence="1">The sequence shown here is derived from an EMBL/GenBank/DDBJ whole genome shotgun (WGS) entry which is preliminary data.</text>
</comment>
<dbReference type="AlphaFoldDB" id="A0A9X3EGN5"/>
<evidence type="ECO:0000313" key="2">
    <source>
        <dbReference type="Proteomes" id="UP001150830"/>
    </source>
</evidence>
<dbReference type="Pfam" id="PF08907">
    <property type="entry name" value="DUF1853"/>
    <property type="match status" value="1"/>
</dbReference>
<accession>A0A9X3EGN5</accession>